<comment type="subcellular location">
    <subcellularLocation>
        <location evidence="1">Endomembrane system</location>
        <topology evidence="1">Multi-pass membrane protein</topology>
    </subcellularLocation>
</comment>
<keyword evidence="14" id="KW-1185">Reference proteome</keyword>
<dbReference type="Gene3D" id="1.20.120.1630">
    <property type="match status" value="1"/>
</dbReference>
<evidence type="ECO:0000256" key="10">
    <source>
        <dbReference type="ARBA" id="ARBA00023209"/>
    </source>
</evidence>
<evidence type="ECO:0008006" key="15">
    <source>
        <dbReference type="Google" id="ProtNLM"/>
    </source>
</evidence>
<evidence type="ECO:0000256" key="12">
    <source>
        <dbReference type="SAM" id="Phobius"/>
    </source>
</evidence>
<keyword evidence="9 12" id="KW-0472">Membrane</keyword>
<dbReference type="InterPro" id="IPR007318">
    <property type="entry name" value="Phopholipid_MeTrfase"/>
</dbReference>
<evidence type="ECO:0000313" key="14">
    <source>
        <dbReference type="Proteomes" id="UP000521872"/>
    </source>
</evidence>
<evidence type="ECO:0000256" key="6">
    <source>
        <dbReference type="ARBA" id="ARBA00022824"/>
    </source>
</evidence>
<keyword evidence="7 12" id="KW-1133">Transmembrane helix</keyword>
<evidence type="ECO:0000313" key="13">
    <source>
        <dbReference type="EMBL" id="KAF4614181.1"/>
    </source>
</evidence>
<dbReference type="PANTHER" id="PTHR12714:SF9">
    <property type="entry name" value="PROTEIN-S-ISOPRENYLCYSTEINE O-METHYLTRANSFERASE"/>
    <property type="match status" value="1"/>
</dbReference>
<evidence type="ECO:0000256" key="4">
    <source>
        <dbReference type="ARBA" id="ARBA00022691"/>
    </source>
</evidence>
<reference evidence="13 14" key="1">
    <citation type="submission" date="2019-12" db="EMBL/GenBank/DDBJ databases">
        <authorList>
            <person name="Floudas D."/>
            <person name="Bentzer J."/>
            <person name="Ahren D."/>
            <person name="Johansson T."/>
            <person name="Persson P."/>
            <person name="Tunlid A."/>
        </authorList>
    </citation>
    <scope>NUCLEOTIDE SEQUENCE [LARGE SCALE GENOMIC DNA]</scope>
    <source>
        <strain evidence="13 14">CBS 102.39</strain>
    </source>
</reference>
<sequence>MVLTPPQPAPRKEELMSTTKDESTTFFRLTYVFPVGLADSPLVLMFRKLTQALFYPGTASSLSQHALRFFLTSNEQAALLRFNIVNIIGASLVTTGSMLRSRAYKELGRFFCFEASIQEDHKLITTGLYSYVRHPSYTGAWMVSFGWAFWSCAEGSWFREFAVLETMWGRVVFALMCLFMATAWRMSVVRMKDEDEGLKAAFGKEWDEWREKVPYSLIPGVF</sequence>
<keyword evidence="6" id="KW-0256">Endoplasmic reticulum</keyword>
<keyword evidence="8" id="KW-0443">Lipid metabolism</keyword>
<dbReference type="GO" id="GO:0012505">
    <property type="term" value="C:endomembrane system"/>
    <property type="evidence" value="ECO:0007669"/>
    <property type="project" value="UniProtKB-SubCell"/>
</dbReference>
<name>A0A8H4QNT7_9AGAR</name>
<evidence type="ECO:0000256" key="1">
    <source>
        <dbReference type="ARBA" id="ARBA00004127"/>
    </source>
</evidence>
<dbReference type="GO" id="GO:0008654">
    <property type="term" value="P:phospholipid biosynthetic process"/>
    <property type="evidence" value="ECO:0007669"/>
    <property type="project" value="UniProtKB-KW"/>
</dbReference>
<evidence type="ECO:0000256" key="7">
    <source>
        <dbReference type="ARBA" id="ARBA00022989"/>
    </source>
</evidence>
<accession>A0A8H4QNT7</accession>
<evidence type="ECO:0000256" key="8">
    <source>
        <dbReference type="ARBA" id="ARBA00023098"/>
    </source>
</evidence>
<evidence type="ECO:0000256" key="3">
    <source>
        <dbReference type="ARBA" id="ARBA00022603"/>
    </source>
</evidence>
<keyword evidence="3" id="KW-0489">Methyltransferase</keyword>
<dbReference type="PANTHER" id="PTHR12714">
    <property type="entry name" value="PROTEIN-S ISOPRENYLCYSTEINE O-METHYLTRANSFERASE"/>
    <property type="match status" value="1"/>
</dbReference>
<gene>
    <name evidence="13" type="ORF">D9613_007863</name>
</gene>
<dbReference type="GO" id="GO:0032259">
    <property type="term" value="P:methylation"/>
    <property type="evidence" value="ECO:0007669"/>
    <property type="project" value="UniProtKB-KW"/>
</dbReference>
<dbReference type="GO" id="GO:0008168">
    <property type="term" value="F:methyltransferase activity"/>
    <property type="evidence" value="ECO:0007669"/>
    <property type="project" value="UniProtKB-KW"/>
</dbReference>
<feature type="transmembrane region" description="Helical" evidence="12">
    <location>
        <begin position="26"/>
        <end position="46"/>
    </location>
</feature>
<evidence type="ECO:0000256" key="9">
    <source>
        <dbReference type="ARBA" id="ARBA00023136"/>
    </source>
</evidence>
<evidence type="ECO:0000256" key="11">
    <source>
        <dbReference type="ARBA" id="ARBA00023264"/>
    </source>
</evidence>
<proteinExistence type="predicted"/>
<dbReference type="Proteomes" id="UP000521872">
    <property type="component" value="Unassembled WGS sequence"/>
</dbReference>
<protein>
    <recommendedName>
        <fullName evidence="15">Protein-S-isoprenylcysteine O-methyltransferase</fullName>
    </recommendedName>
</protein>
<keyword evidence="10" id="KW-0594">Phospholipid biosynthesis</keyword>
<dbReference type="EMBL" id="JAACJL010000045">
    <property type="protein sequence ID" value="KAF4614181.1"/>
    <property type="molecule type" value="Genomic_DNA"/>
</dbReference>
<organism evidence="13 14">
    <name type="scientific">Agrocybe pediades</name>
    <dbReference type="NCBI Taxonomy" id="84607"/>
    <lineage>
        <taxon>Eukaryota</taxon>
        <taxon>Fungi</taxon>
        <taxon>Dikarya</taxon>
        <taxon>Basidiomycota</taxon>
        <taxon>Agaricomycotina</taxon>
        <taxon>Agaricomycetes</taxon>
        <taxon>Agaricomycetidae</taxon>
        <taxon>Agaricales</taxon>
        <taxon>Agaricineae</taxon>
        <taxon>Strophariaceae</taxon>
        <taxon>Agrocybe</taxon>
    </lineage>
</organism>
<dbReference type="Pfam" id="PF04191">
    <property type="entry name" value="PEMT"/>
    <property type="match status" value="1"/>
</dbReference>
<keyword evidence="4" id="KW-0949">S-adenosyl-L-methionine</keyword>
<keyword evidence="3" id="KW-0808">Transferase</keyword>
<evidence type="ECO:0000256" key="5">
    <source>
        <dbReference type="ARBA" id="ARBA00022692"/>
    </source>
</evidence>
<feature type="transmembrane region" description="Helical" evidence="12">
    <location>
        <begin position="167"/>
        <end position="184"/>
    </location>
</feature>
<feature type="transmembrane region" description="Helical" evidence="12">
    <location>
        <begin position="78"/>
        <end position="99"/>
    </location>
</feature>
<keyword evidence="11" id="KW-1208">Phospholipid metabolism</keyword>
<keyword evidence="2" id="KW-0444">Lipid biosynthesis</keyword>
<evidence type="ECO:0000256" key="2">
    <source>
        <dbReference type="ARBA" id="ARBA00022516"/>
    </source>
</evidence>
<dbReference type="AlphaFoldDB" id="A0A8H4QNT7"/>
<keyword evidence="5 12" id="KW-0812">Transmembrane</keyword>
<comment type="caution">
    <text evidence="13">The sequence shown here is derived from an EMBL/GenBank/DDBJ whole genome shotgun (WGS) entry which is preliminary data.</text>
</comment>